<dbReference type="RefSeq" id="WP_179748055.1">
    <property type="nucleotide sequence ID" value="NZ_JACCBU010000001.1"/>
</dbReference>
<reference evidence="18 19" key="1">
    <citation type="submission" date="2020-07" db="EMBL/GenBank/DDBJ databases">
        <title>Sequencing the genomes of 1000 actinobacteria strains.</title>
        <authorList>
            <person name="Klenk H.-P."/>
        </authorList>
    </citation>
    <scope>NUCLEOTIDE SEQUENCE [LARGE SCALE GENOMIC DNA]</scope>
    <source>
        <strain evidence="18 19">DSM 22083</strain>
    </source>
</reference>
<dbReference type="HAMAP" id="MF_00015">
    <property type="entry name" value="LexA"/>
    <property type="match status" value="1"/>
</dbReference>
<keyword evidence="11 13" id="KW-0234">DNA repair</keyword>
<keyword evidence="4 13" id="KW-0235">DNA replication</keyword>
<keyword evidence="12 13" id="KW-0742">SOS response</keyword>
<comment type="catalytic activity">
    <reaction evidence="13">
        <text>Hydrolysis of Ala-|-Gly bond in repressor LexA.</text>
        <dbReference type="EC" id="3.4.21.88"/>
    </reaction>
</comment>
<keyword evidence="9 13" id="KW-0238">DNA-binding</keyword>
<dbReference type="AlphaFoldDB" id="A0A7Y9L6Z3"/>
<dbReference type="GO" id="GO:0045892">
    <property type="term" value="P:negative regulation of DNA-templated transcription"/>
    <property type="evidence" value="ECO:0007669"/>
    <property type="project" value="UniProtKB-UniRule"/>
</dbReference>
<feature type="domain" description="Peptidase S24/S26A/S26B/S26C" evidence="16">
    <location>
        <begin position="169"/>
        <end position="281"/>
    </location>
</feature>
<evidence type="ECO:0000256" key="10">
    <source>
        <dbReference type="ARBA" id="ARBA00023163"/>
    </source>
</evidence>
<keyword evidence="6 13" id="KW-0378">Hydrolase</keyword>
<dbReference type="InterPro" id="IPR036286">
    <property type="entry name" value="LexA/Signal_pep-like_sf"/>
</dbReference>
<evidence type="ECO:0000256" key="5">
    <source>
        <dbReference type="ARBA" id="ARBA00022763"/>
    </source>
</evidence>
<dbReference type="EMBL" id="JACCBU010000001">
    <property type="protein sequence ID" value="NYE69314.1"/>
    <property type="molecule type" value="Genomic_DNA"/>
</dbReference>
<dbReference type="NCBIfam" id="TIGR00498">
    <property type="entry name" value="lexA"/>
    <property type="match status" value="1"/>
</dbReference>
<keyword evidence="5 13" id="KW-0227">DNA damage</keyword>
<dbReference type="EC" id="3.4.21.88" evidence="13"/>
<dbReference type="InterPro" id="IPR006200">
    <property type="entry name" value="LexA"/>
</dbReference>
<dbReference type="GO" id="GO:0004252">
    <property type="term" value="F:serine-type endopeptidase activity"/>
    <property type="evidence" value="ECO:0007669"/>
    <property type="project" value="UniProtKB-UniRule"/>
</dbReference>
<dbReference type="Gene3D" id="2.10.109.10">
    <property type="entry name" value="Umud Fragment, subunit A"/>
    <property type="match status" value="1"/>
</dbReference>
<evidence type="ECO:0000256" key="7">
    <source>
        <dbReference type="ARBA" id="ARBA00022813"/>
    </source>
</evidence>
<evidence type="ECO:0000256" key="6">
    <source>
        <dbReference type="ARBA" id="ARBA00022801"/>
    </source>
</evidence>
<keyword evidence="10 13" id="KW-0804">Transcription</keyword>
<keyword evidence="7 13" id="KW-0068">Autocatalytic cleavage</keyword>
<dbReference type="Proteomes" id="UP000569914">
    <property type="component" value="Unassembled WGS sequence"/>
</dbReference>
<dbReference type="GO" id="GO:0009432">
    <property type="term" value="P:SOS response"/>
    <property type="evidence" value="ECO:0007669"/>
    <property type="project" value="UniProtKB-UniRule"/>
</dbReference>
<evidence type="ECO:0000256" key="8">
    <source>
        <dbReference type="ARBA" id="ARBA00023015"/>
    </source>
</evidence>
<organism evidence="18 19">
    <name type="scientific">Microlunatus parietis</name>
    <dbReference type="NCBI Taxonomy" id="682979"/>
    <lineage>
        <taxon>Bacteria</taxon>
        <taxon>Bacillati</taxon>
        <taxon>Actinomycetota</taxon>
        <taxon>Actinomycetes</taxon>
        <taxon>Propionibacteriales</taxon>
        <taxon>Propionibacteriaceae</taxon>
        <taxon>Microlunatus</taxon>
    </lineage>
</organism>
<evidence type="ECO:0000259" key="16">
    <source>
        <dbReference type="Pfam" id="PF00717"/>
    </source>
</evidence>
<dbReference type="PRINTS" id="PR00726">
    <property type="entry name" value="LEXASERPTASE"/>
</dbReference>
<evidence type="ECO:0000256" key="3">
    <source>
        <dbReference type="ARBA" id="ARBA00022491"/>
    </source>
</evidence>
<feature type="compositionally biased region" description="Basic and acidic residues" evidence="15">
    <location>
        <begin position="1"/>
        <end position="13"/>
    </location>
</feature>
<feature type="DNA-binding region" description="H-T-H motif" evidence="13">
    <location>
        <begin position="90"/>
        <end position="110"/>
    </location>
</feature>
<evidence type="ECO:0000259" key="17">
    <source>
        <dbReference type="Pfam" id="PF01726"/>
    </source>
</evidence>
<name>A0A7Y9L6Z3_9ACTN</name>
<evidence type="ECO:0000256" key="12">
    <source>
        <dbReference type="ARBA" id="ARBA00023236"/>
    </source>
</evidence>
<dbReference type="PANTHER" id="PTHR33516:SF2">
    <property type="entry name" value="LEXA REPRESSOR-RELATED"/>
    <property type="match status" value="1"/>
</dbReference>
<feature type="active site" description="For autocatalytic cleavage activity" evidence="13">
    <location>
        <position position="248"/>
    </location>
</feature>
<evidence type="ECO:0000313" key="19">
    <source>
        <dbReference type="Proteomes" id="UP000569914"/>
    </source>
</evidence>
<dbReference type="InterPro" id="IPR036388">
    <property type="entry name" value="WH-like_DNA-bd_sf"/>
</dbReference>
<protein>
    <recommendedName>
        <fullName evidence="13">LexA repressor</fullName>
        <ecNumber evidence="13">3.4.21.88</ecNumber>
    </recommendedName>
</protein>
<feature type="site" description="Cleavage; by autolysis" evidence="13">
    <location>
        <begin position="176"/>
        <end position="177"/>
    </location>
</feature>
<comment type="caution">
    <text evidence="18">The sequence shown here is derived from an EMBL/GenBank/DDBJ whole genome shotgun (WGS) entry which is preliminary data.</text>
</comment>
<keyword evidence="19" id="KW-1185">Reference proteome</keyword>
<evidence type="ECO:0000256" key="4">
    <source>
        <dbReference type="ARBA" id="ARBA00022705"/>
    </source>
</evidence>
<comment type="subunit">
    <text evidence="2 13">Homodimer.</text>
</comment>
<dbReference type="InterPro" id="IPR039418">
    <property type="entry name" value="LexA-like"/>
</dbReference>
<evidence type="ECO:0000256" key="15">
    <source>
        <dbReference type="SAM" id="MobiDB-lite"/>
    </source>
</evidence>
<dbReference type="FunFam" id="1.10.10.10:FF:000009">
    <property type="entry name" value="LexA repressor"/>
    <property type="match status" value="1"/>
</dbReference>
<dbReference type="GO" id="GO:0003677">
    <property type="term" value="F:DNA binding"/>
    <property type="evidence" value="ECO:0007669"/>
    <property type="project" value="UniProtKB-UniRule"/>
</dbReference>
<dbReference type="GO" id="GO:0006260">
    <property type="term" value="P:DNA replication"/>
    <property type="evidence" value="ECO:0007669"/>
    <property type="project" value="UniProtKB-UniRule"/>
</dbReference>
<keyword evidence="8 13" id="KW-0805">Transcription regulation</keyword>
<dbReference type="InterPro" id="IPR036390">
    <property type="entry name" value="WH_DNA-bd_sf"/>
</dbReference>
<evidence type="ECO:0000256" key="13">
    <source>
        <dbReference type="HAMAP-Rule" id="MF_00015"/>
    </source>
</evidence>
<dbReference type="CDD" id="cd06529">
    <property type="entry name" value="S24_LexA-like"/>
    <property type="match status" value="1"/>
</dbReference>
<dbReference type="GO" id="GO:0006508">
    <property type="term" value="P:proteolysis"/>
    <property type="evidence" value="ECO:0007669"/>
    <property type="project" value="InterPro"/>
</dbReference>
<dbReference type="SUPFAM" id="SSF46785">
    <property type="entry name" value="Winged helix' DNA-binding domain"/>
    <property type="match status" value="1"/>
</dbReference>
<dbReference type="FunFam" id="2.10.109.10:FF:000001">
    <property type="entry name" value="LexA repressor"/>
    <property type="match status" value="1"/>
</dbReference>
<comment type="similarity">
    <text evidence="1 13 14">Belongs to the peptidase S24 family.</text>
</comment>
<feature type="domain" description="LexA repressor DNA-binding" evidence="17">
    <location>
        <begin position="65"/>
        <end position="127"/>
    </location>
</feature>
<evidence type="ECO:0000256" key="14">
    <source>
        <dbReference type="RuleBase" id="RU003991"/>
    </source>
</evidence>
<dbReference type="Gene3D" id="1.10.10.10">
    <property type="entry name" value="Winged helix-like DNA-binding domain superfamily/Winged helix DNA-binding domain"/>
    <property type="match status" value="1"/>
</dbReference>
<evidence type="ECO:0000256" key="11">
    <source>
        <dbReference type="ARBA" id="ARBA00023204"/>
    </source>
</evidence>
<comment type="function">
    <text evidence="13">Represses a number of genes involved in the response to DNA damage (SOS response), including recA and lexA. In the presence of single-stranded DNA, RecA interacts with LexA causing an autocatalytic cleavage which disrupts the DNA-binding part of LexA, leading to derepression of the SOS regulon and eventually DNA repair.</text>
</comment>
<accession>A0A7Y9L6Z3</accession>
<dbReference type="PANTHER" id="PTHR33516">
    <property type="entry name" value="LEXA REPRESSOR"/>
    <property type="match status" value="1"/>
</dbReference>
<dbReference type="GO" id="GO:0006281">
    <property type="term" value="P:DNA repair"/>
    <property type="evidence" value="ECO:0007669"/>
    <property type="project" value="UniProtKB-UniRule"/>
</dbReference>
<dbReference type="InterPro" id="IPR015927">
    <property type="entry name" value="Peptidase_S24_S26A/B/C"/>
</dbReference>
<dbReference type="InterPro" id="IPR050077">
    <property type="entry name" value="LexA_repressor"/>
</dbReference>
<dbReference type="SUPFAM" id="SSF51306">
    <property type="entry name" value="LexA/Signal peptidase"/>
    <property type="match status" value="1"/>
</dbReference>
<keyword evidence="3 13" id="KW-0678">Repressor</keyword>
<dbReference type="InterPro" id="IPR006197">
    <property type="entry name" value="Peptidase_S24_LexA"/>
</dbReference>
<evidence type="ECO:0000313" key="18">
    <source>
        <dbReference type="EMBL" id="NYE69314.1"/>
    </source>
</evidence>
<evidence type="ECO:0000256" key="9">
    <source>
        <dbReference type="ARBA" id="ARBA00023125"/>
    </source>
</evidence>
<evidence type="ECO:0000256" key="2">
    <source>
        <dbReference type="ARBA" id="ARBA00011738"/>
    </source>
</evidence>
<feature type="region of interest" description="Disordered" evidence="15">
    <location>
        <begin position="1"/>
        <end position="45"/>
    </location>
</feature>
<proteinExistence type="inferred from homology"/>
<sequence length="288" mass="30591">MAKRDDKASDKKRGPAATRSRATDDASKTPATPARRRGRPRDADVAAELGATVSSLPDGPIDAAGLTPRQRRVLEVIKETVEARGYPPSIREMGDAVGLASSSSVAHQLKVLEAKGFLRRDPNRPRALEVLLPGDPAAAAVARPVSAATESEFDESEVGNNFPAPVHVPVLGRIAAGGPILAEEQVQDVFALPRQLVGDGELFLLEVRGDSMVDAAICDGDWVVVRKAQTAENGDIVAALLDTEATVKTFKRTGNQVWLMPHNPAYDPIDGNHATILGKVVAVLRRLG</sequence>
<dbReference type="InterPro" id="IPR006199">
    <property type="entry name" value="LexA_DNA-bd_dom"/>
</dbReference>
<feature type="active site" description="For autocatalytic cleavage activity" evidence="13">
    <location>
        <position position="211"/>
    </location>
</feature>
<dbReference type="Pfam" id="PF00717">
    <property type="entry name" value="Peptidase_S24"/>
    <property type="match status" value="1"/>
</dbReference>
<evidence type="ECO:0000256" key="1">
    <source>
        <dbReference type="ARBA" id="ARBA00007484"/>
    </source>
</evidence>
<gene>
    <name evidence="13" type="primary">lexA</name>
    <name evidence="18" type="ORF">BKA15_000643</name>
</gene>
<dbReference type="Pfam" id="PF01726">
    <property type="entry name" value="LexA_DNA_bind"/>
    <property type="match status" value="1"/>
</dbReference>